<evidence type="ECO:0000313" key="1">
    <source>
        <dbReference type="EMBL" id="KST68084.1"/>
    </source>
</evidence>
<sequence length="172" mass="19650">MIIVANFALTDFPDKRHQTINLSISASLNSTEPSLKIAIITFFCSFTSAVDRGIPDTLGKSQELLVKAITAEDFNLFTQEVQKFTSRELVKLYRDGVLENDFNYMLWSVCVTWGFQVHWAHLQIMAPEEIETMKQTSPYTDTEIPENFDSSIPLEQVRLWAPQDHMTKVQSA</sequence>
<dbReference type="AlphaFoldDB" id="A0A0V7ZTU9"/>
<name>A0A0V7ZTU9_9CYAN</name>
<organism evidence="1 2">
    <name type="scientific">Mastigocoleus testarum BC008</name>
    <dbReference type="NCBI Taxonomy" id="371196"/>
    <lineage>
        <taxon>Bacteria</taxon>
        <taxon>Bacillati</taxon>
        <taxon>Cyanobacteriota</taxon>
        <taxon>Cyanophyceae</taxon>
        <taxon>Nostocales</taxon>
        <taxon>Hapalosiphonaceae</taxon>
        <taxon>Mastigocoleus</taxon>
    </lineage>
</organism>
<evidence type="ECO:0000313" key="2">
    <source>
        <dbReference type="Proteomes" id="UP000053372"/>
    </source>
</evidence>
<accession>A0A0V7ZTU9</accession>
<gene>
    <name evidence="1" type="ORF">BC008_00105</name>
</gene>
<comment type="caution">
    <text evidence="1">The sequence shown here is derived from an EMBL/GenBank/DDBJ whole genome shotgun (WGS) entry which is preliminary data.</text>
</comment>
<dbReference type="Proteomes" id="UP000053372">
    <property type="component" value="Unassembled WGS sequence"/>
</dbReference>
<protein>
    <submittedName>
        <fullName evidence="1">Uncharacterized protein</fullName>
    </submittedName>
</protein>
<dbReference type="EMBL" id="LMTZ01000081">
    <property type="protein sequence ID" value="KST68084.1"/>
    <property type="molecule type" value="Genomic_DNA"/>
</dbReference>
<reference evidence="1 2" key="1">
    <citation type="journal article" date="2015" name="Genome Announc.">
        <title>Draft Genome of the Euendolithic (true boring) Cyanobacterium Mastigocoleus testarum strain BC008.</title>
        <authorList>
            <person name="Guida B.S."/>
            <person name="Garcia-Pichel F."/>
        </authorList>
    </citation>
    <scope>NUCLEOTIDE SEQUENCE [LARGE SCALE GENOMIC DNA]</scope>
    <source>
        <strain evidence="1 2">BC008</strain>
    </source>
</reference>
<keyword evidence="2" id="KW-1185">Reference proteome</keyword>
<proteinExistence type="predicted"/>